<evidence type="ECO:0000256" key="3">
    <source>
        <dbReference type="ARBA" id="ARBA00023002"/>
    </source>
</evidence>
<gene>
    <name evidence="5" type="ORF">OAory_01024820</name>
</gene>
<dbReference type="Gene3D" id="3.50.50.60">
    <property type="entry name" value="FAD/NAD(P)-binding domain"/>
    <property type="match status" value="2"/>
</dbReference>
<dbReference type="PRINTS" id="PR00368">
    <property type="entry name" value="FADPNR"/>
</dbReference>
<evidence type="ECO:0000313" key="5">
    <source>
        <dbReference type="EMBL" id="OOO13887.1"/>
    </source>
</evidence>
<dbReference type="GO" id="GO:0097237">
    <property type="term" value="P:cellular response to toxic substance"/>
    <property type="evidence" value="ECO:0007669"/>
    <property type="project" value="UniProtKB-ARBA"/>
</dbReference>
<dbReference type="Gene3D" id="1.10.600.10">
    <property type="entry name" value="Farnesyl Diphosphate Synthase"/>
    <property type="match status" value="1"/>
</dbReference>
<keyword evidence="3" id="KW-0560">Oxidoreductase</keyword>
<organism evidence="5 6">
    <name type="scientific">Aspergillus oryzae</name>
    <name type="common">Yellow koji mold</name>
    <dbReference type="NCBI Taxonomy" id="5062"/>
    <lineage>
        <taxon>Eukaryota</taxon>
        <taxon>Fungi</taxon>
        <taxon>Dikarya</taxon>
        <taxon>Ascomycota</taxon>
        <taxon>Pezizomycotina</taxon>
        <taxon>Eurotiomycetes</taxon>
        <taxon>Eurotiomycetidae</taxon>
        <taxon>Eurotiales</taxon>
        <taxon>Aspergillaceae</taxon>
        <taxon>Aspergillus</taxon>
        <taxon>Aspergillus subgen. Circumdati</taxon>
    </lineage>
</organism>
<evidence type="ECO:0000259" key="4">
    <source>
        <dbReference type="Pfam" id="PF07992"/>
    </source>
</evidence>
<dbReference type="PRINTS" id="PR00469">
    <property type="entry name" value="PNDRDTASEII"/>
</dbReference>
<dbReference type="EMBL" id="MKZY01000001">
    <property type="protein sequence ID" value="OOO13887.1"/>
    <property type="molecule type" value="Genomic_DNA"/>
</dbReference>
<evidence type="ECO:0000313" key="6">
    <source>
        <dbReference type="Proteomes" id="UP000190312"/>
    </source>
</evidence>
<dbReference type="OrthoDB" id="10260355at2759"/>
<feature type="domain" description="FAD/NAD(P)-binding" evidence="4">
    <location>
        <begin position="4"/>
        <end position="293"/>
    </location>
</feature>
<dbReference type="AlphaFoldDB" id="A0A1S9DXW8"/>
<evidence type="ECO:0000256" key="2">
    <source>
        <dbReference type="ARBA" id="ARBA00022630"/>
    </source>
</evidence>
<dbReference type="InterPro" id="IPR008949">
    <property type="entry name" value="Isoprenoid_synthase_dom_sf"/>
</dbReference>
<dbReference type="GO" id="GO:0016491">
    <property type="term" value="F:oxidoreductase activity"/>
    <property type="evidence" value="ECO:0007669"/>
    <property type="project" value="UniProtKB-KW"/>
</dbReference>
<proteinExistence type="inferred from homology"/>
<dbReference type="eggNOG" id="ENOG502QQDE">
    <property type="taxonomic scope" value="Eukaryota"/>
</dbReference>
<dbReference type="Pfam" id="PF07992">
    <property type="entry name" value="Pyr_redox_2"/>
    <property type="match status" value="1"/>
</dbReference>
<protein>
    <submittedName>
        <fullName evidence="5">Putative thioredoxin reductase GliT</fullName>
    </submittedName>
</protein>
<dbReference type="PANTHER" id="PTHR48105">
    <property type="entry name" value="THIOREDOXIN REDUCTASE 1-RELATED-RELATED"/>
    <property type="match status" value="1"/>
</dbReference>
<sequence length="405" mass="44627">MTLYDVLIIGGGPAGLSVATGLARQLYRAVVFDSGVYRNALSNHMHNVATWDHSSPAEFRREARERILARYDTIQFENIEIKNVQKTSEGYFKAFDALDRVWTGRKLVLANGVRDLFPDIDGYKECWGRGIFHCLFCHGYEERGCASAGLLAVGDVANPMVAMHFARMAKRFASTVTLYTDGAEELAQTLQESTRGTGIKVNKKKISKLVKGHGASDVHVIFEDGTQVTEGFLTHKPKTEINGPFAEQLGLQLTPTGDLEATAPFYSTSVPGVFAAGDCASPVKVVATAMSSGVLVAGGLVGQLQDELCLGVWVGERPLEEMHRLCMMHMSLTNDLYSYEKERQEAEEDKTRTLNGVQVPSDLLDVPSNAAKNVLRQIILELERQLHQAYAAQARSGKRCDRQLR</sequence>
<dbReference type="VEuPathDB" id="FungiDB:AO090023000260"/>
<dbReference type="InterPro" id="IPR050097">
    <property type="entry name" value="Ferredoxin-NADP_redctase_2"/>
</dbReference>
<name>A0A1S9DXW8_ASPOZ</name>
<comment type="similarity">
    <text evidence="1">Belongs to the class-II pyridine nucleotide-disulfide oxidoreductase family.</text>
</comment>
<evidence type="ECO:0000256" key="1">
    <source>
        <dbReference type="ARBA" id="ARBA00009333"/>
    </source>
</evidence>
<dbReference type="Proteomes" id="UP000190312">
    <property type="component" value="Unassembled WGS sequence"/>
</dbReference>
<accession>A0A1S9DXW8</accession>
<reference evidence="5 6" key="1">
    <citation type="submission" date="2016-10" db="EMBL/GenBank/DDBJ databases">
        <title>Genome sequencing of Aspergillus oryzae BCC7051.</title>
        <authorList>
            <person name="Thammarongtham C."/>
            <person name="Vorapreeda T."/>
            <person name="Nookaew I."/>
            <person name="Srisuk T."/>
            <person name="Land M."/>
            <person name="Jeennor S."/>
            <person name="Laoteng K."/>
        </authorList>
    </citation>
    <scope>NUCLEOTIDE SEQUENCE [LARGE SCALE GENOMIC DNA]</scope>
    <source>
        <strain evidence="5 6">BCC7051</strain>
    </source>
</reference>
<dbReference type="Pfam" id="PF19086">
    <property type="entry name" value="Terpene_syn_C_2"/>
    <property type="match status" value="1"/>
</dbReference>
<dbReference type="InterPro" id="IPR036188">
    <property type="entry name" value="FAD/NAD-bd_sf"/>
</dbReference>
<keyword evidence="2" id="KW-0285">Flavoprotein</keyword>
<comment type="caution">
    <text evidence="5">The sequence shown here is derived from an EMBL/GenBank/DDBJ whole genome shotgun (WGS) entry which is preliminary data.</text>
</comment>
<dbReference type="SUPFAM" id="SSF51905">
    <property type="entry name" value="FAD/NAD(P)-binding domain"/>
    <property type="match status" value="1"/>
</dbReference>
<dbReference type="SUPFAM" id="SSF48576">
    <property type="entry name" value="Terpenoid synthases"/>
    <property type="match status" value="1"/>
</dbReference>
<dbReference type="InterPro" id="IPR023753">
    <property type="entry name" value="FAD/NAD-binding_dom"/>
</dbReference>